<dbReference type="Proteomes" id="UP000636479">
    <property type="component" value="Unassembled WGS sequence"/>
</dbReference>
<evidence type="ECO:0000313" key="2">
    <source>
        <dbReference type="Proteomes" id="UP000636479"/>
    </source>
</evidence>
<proteinExistence type="predicted"/>
<dbReference type="GeneID" id="59351830"/>
<gene>
    <name evidence="1" type="ORF">MIND_01284400</name>
</gene>
<reference evidence="1" key="1">
    <citation type="submission" date="2020-05" db="EMBL/GenBank/DDBJ databases">
        <title>Mycena genomes resolve the evolution of fungal bioluminescence.</title>
        <authorList>
            <person name="Tsai I.J."/>
        </authorList>
    </citation>
    <scope>NUCLEOTIDE SEQUENCE</scope>
    <source>
        <strain evidence="1">171206Taipei</strain>
    </source>
</reference>
<comment type="caution">
    <text evidence="1">The sequence shown here is derived from an EMBL/GenBank/DDBJ whole genome shotgun (WGS) entry which is preliminary data.</text>
</comment>
<sequence length="439" mass="48760">MALSTFRRVPLEVVEHIANYTLDSVPPFGYSPLLALIKTSRVCHAAGTRVLYRAIHIGPYSPAPILETLAANVDYAKRVRSVWLFAPQRDVVPGHGDDFENRLLEAFANLTLVRALHVAHGCEDLLLGLATIPLPLLRAVHFDKFGPRAAAFIANYPQLEFVDIDYTPRHAQNLPLPFLANLSVFRGACSLAALLCHATQPLTHLQLTEEDDSHGASRVFASLDPVSTLRAVSIDHFSWDQELMGALSRAAPNLISIAVEVRDWPTHKVLEESSDDISEREAFVESVASALPTMRHLFHVDINHALHMPVDGELPRAGDSAAQFQKHMQQLDYEAAWVHRWGAAAPVLGVCTLLAARWWRLEDNTWTPMTMFTDPEMAGHVSSWTRARRTAAELIQTAAAGIRRWEEIRVGASDFARRLKGLQALQAASGQDFEVRFCV</sequence>
<evidence type="ECO:0000313" key="1">
    <source>
        <dbReference type="EMBL" id="KAF7291398.1"/>
    </source>
</evidence>
<protein>
    <submittedName>
        <fullName evidence="1">Uncharacterized protein</fullName>
    </submittedName>
</protein>
<organism evidence="1 2">
    <name type="scientific">Mycena indigotica</name>
    <dbReference type="NCBI Taxonomy" id="2126181"/>
    <lineage>
        <taxon>Eukaryota</taxon>
        <taxon>Fungi</taxon>
        <taxon>Dikarya</taxon>
        <taxon>Basidiomycota</taxon>
        <taxon>Agaricomycotina</taxon>
        <taxon>Agaricomycetes</taxon>
        <taxon>Agaricomycetidae</taxon>
        <taxon>Agaricales</taxon>
        <taxon>Marasmiineae</taxon>
        <taxon>Mycenaceae</taxon>
        <taxon>Mycena</taxon>
    </lineage>
</organism>
<dbReference type="EMBL" id="JACAZF010000013">
    <property type="protein sequence ID" value="KAF7291398.1"/>
    <property type="molecule type" value="Genomic_DNA"/>
</dbReference>
<keyword evidence="2" id="KW-1185">Reference proteome</keyword>
<dbReference type="RefSeq" id="XP_037214520.1">
    <property type="nucleotide sequence ID" value="XM_037369314.1"/>
</dbReference>
<accession>A0A8H6S301</accession>
<name>A0A8H6S301_9AGAR</name>
<dbReference type="AlphaFoldDB" id="A0A8H6S301"/>